<organism evidence="1 2">
    <name type="scientific">Clavispora lusitaniae</name>
    <name type="common">Candida lusitaniae</name>
    <dbReference type="NCBI Taxonomy" id="36911"/>
    <lineage>
        <taxon>Eukaryota</taxon>
        <taxon>Fungi</taxon>
        <taxon>Dikarya</taxon>
        <taxon>Ascomycota</taxon>
        <taxon>Saccharomycotina</taxon>
        <taxon>Pichiomycetes</taxon>
        <taxon>Metschnikowiaceae</taxon>
        <taxon>Clavispora</taxon>
    </lineage>
</organism>
<protein>
    <submittedName>
        <fullName evidence="1">Thiamine pathway transporter</fullName>
    </submittedName>
</protein>
<sequence length="591" mass="65641">MYSETVMEKKKTGSGEIFLLQIDKRKDSCKTVRNVIKSPGDCDCRRLSQIATAILSMHRACTSCRSEVEEKTFLYKYEWFSSVGSQTAMQQEKFHLKTEVKSIGSSTSIAVHENKNLEYIRNFDLNAHPEDVTIKQVTRKLDKMLVLPMLLVYTLQFLDKVTLNYSNVMGMPKDLKFEGNQFSDLATYFFVAYIVGEFFQAFLLQKFPVHLVLGCNVVVWGISTMCSAAVKNYHGMLALRVILGFAEAAVIPCLVLITTNFYDKAQGAFRIGIFYSGLGLGQIIGGLLSFLFQLVESSFEGWKILFLVVGFVNISCGLYVVFFIPPEPLAAKQLTPKEKYVLLEKLTEGKVGVNSYKFQPRQVLEMIIDPQCWLYLIISATISFSSNTISSFSSKDIMSFGFTSKQAALLNMPSGVVSIVSSCLSTYFIMKGITRYLAICVLLIPAIIGAALMSYLPKSNKAGLLVGIYMINCITAPLAIVYSWAAANVAGSTKKIGVTSLYISIGFAIGNITGPQSYRVKDAPYFQPAKISMLATQAASFGLALVIAGIYYLRNKARQGHISTDFSEDKEASDVWNDMTDLQNKAFIYSY</sequence>
<dbReference type="EMBL" id="CP038491">
    <property type="protein sequence ID" value="QFZ30595.1"/>
    <property type="molecule type" value="Genomic_DNA"/>
</dbReference>
<gene>
    <name evidence="1" type="ORF">EJF14_80318</name>
</gene>
<name>A0ACD0WTA3_CLALS</name>
<dbReference type="Proteomes" id="UP000326582">
    <property type="component" value="Chromosome 8"/>
</dbReference>
<evidence type="ECO:0000313" key="2">
    <source>
        <dbReference type="Proteomes" id="UP000326582"/>
    </source>
</evidence>
<accession>A0ACD0WTA3</accession>
<evidence type="ECO:0000313" key="1">
    <source>
        <dbReference type="EMBL" id="QFZ30595.1"/>
    </source>
</evidence>
<reference evidence="2" key="1">
    <citation type="journal article" date="2019" name="MBio">
        <title>Comparative genomics for the elucidation of multidrug resistance (MDR) in Candida lusitaniae.</title>
        <authorList>
            <person name="Kannan A."/>
            <person name="Asner S.A."/>
            <person name="Trachsel E."/>
            <person name="Kelly S."/>
            <person name="Parker J."/>
            <person name="Sanglard D."/>
        </authorList>
    </citation>
    <scope>NUCLEOTIDE SEQUENCE [LARGE SCALE GENOMIC DNA]</scope>
    <source>
        <strain evidence="2">P1</strain>
    </source>
</reference>
<proteinExistence type="predicted"/>
<keyword evidence="2" id="KW-1185">Reference proteome</keyword>